<protein>
    <submittedName>
        <fullName evidence="3">Uncharacterized protein</fullName>
    </submittedName>
</protein>
<dbReference type="EMBL" id="JBFXLS010000111">
    <property type="protein sequence ID" value="KAL2815614.1"/>
    <property type="molecule type" value="Genomic_DNA"/>
</dbReference>
<keyword evidence="2" id="KW-1133">Transmembrane helix</keyword>
<keyword evidence="4" id="KW-1185">Reference proteome</keyword>
<evidence type="ECO:0000256" key="1">
    <source>
        <dbReference type="SAM" id="MobiDB-lite"/>
    </source>
</evidence>
<keyword evidence="2" id="KW-0812">Transmembrane</keyword>
<proteinExistence type="predicted"/>
<dbReference type="Proteomes" id="UP001610335">
    <property type="component" value="Unassembled WGS sequence"/>
</dbReference>
<keyword evidence="2" id="KW-0472">Membrane</keyword>
<organism evidence="3 4">
    <name type="scientific">Aspergillus cavernicola</name>
    <dbReference type="NCBI Taxonomy" id="176166"/>
    <lineage>
        <taxon>Eukaryota</taxon>
        <taxon>Fungi</taxon>
        <taxon>Dikarya</taxon>
        <taxon>Ascomycota</taxon>
        <taxon>Pezizomycotina</taxon>
        <taxon>Eurotiomycetes</taxon>
        <taxon>Eurotiomycetidae</taxon>
        <taxon>Eurotiales</taxon>
        <taxon>Aspergillaceae</taxon>
        <taxon>Aspergillus</taxon>
        <taxon>Aspergillus subgen. Nidulantes</taxon>
    </lineage>
</organism>
<sequence>MPTSSSLFGYSITNWGPLTTDFTFPASCTSATTIAIAYATEPNYPIWRDCRSQTNVCLPSPTDSGAVESAIDENLIPGDGQVLAFYSPGPSCPSGWNTVGLAARNAEGTLSRSGVFATATADEEVPTLYNFDYVLAALLDPSETALWCCPTSMTVAIDGLCYSEVPDYTISTACQTVYLQSDIGTFATGIPGDNGQTREGEILLITATTTGTVESTRFDASEVTDFVALSMAPPLRLVHQPTDLAGGEDSGENEDDSTEAEEEDPSETNAAARVSIGGGGAWGGVVVSLVASVVAGASLVLLR</sequence>
<gene>
    <name evidence="3" type="ORF">BDW59DRAFT_166761</name>
</gene>
<comment type="caution">
    <text evidence="3">The sequence shown here is derived from an EMBL/GenBank/DDBJ whole genome shotgun (WGS) entry which is preliminary data.</text>
</comment>
<feature type="transmembrane region" description="Helical" evidence="2">
    <location>
        <begin position="281"/>
        <end position="302"/>
    </location>
</feature>
<reference evidence="3 4" key="1">
    <citation type="submission" date="2024-07" db="EMBL/GenBank/DDBJ databases">
        <title>Section-level genome sequencing and comparative genomics of Aspergillus sections Usti and Cavernicolus.</title>
        <authorList>
            <consortium name="Lawrence Berkeley National Laboratory"/>
            <person name="Nybo J.L."/>
            <person name="Vesth T.C."/>
            <person name="Theobald S."/>
            <person name="Frisvad J.C."/>
            <person name="Larsen T.O."/>
            <person name="Kjaerboelling I."/>
            <person name="Rothschild-Mancinelli K."/>
            <person name="Lyhne E.K."/>
            <person name="Kogle M.E."/>
            <person name="Barry K."/>
            <person name="Clum A."/>
            <person name="Na H."/>
            <person name="Ledsgaard L."/>
            <person name="Lin J."/>
            <person name="Lipzen A."/>
            <person name="Kuo A."/>
            <person name="Riley R."/>
            <person name="Mondo S."/>
            <person name="LaButti K."/>
            <person name="Haridas S."/>
            <person name="Pangalinan J."/>
            <person name="Salamov A.A."/>
            <person name="Simmons B.A."/>
            <person name="Magnuson J.K."/>
            <person name="Chen J."/>
            <person name="Drula E."/>
            <person name="Henrissat B."/>
            <person name="Wiebenga A."/>
            <person name="Lubbers R.J."/>
            <person name="Gomes A.C."/>
            <person name="Makela M.R."/>
            <person name="Stajich J."/>
            <person name="Grigoriev I.V."/>
            <person name="Mortensen U.H."/>
            <person name="De vries R.P."/>
            <person name="Baker S.E."/>
            <person name="Andersen M.R."/>
        </authorList>
    </citation>
    <scope>NUCLEOTIDE SEQUENCE [LARGE SCALE GENOMIC DNA]</scope>
    <source>
        <strain evidence="3 4">CBS 600.67</strain>
    </source>
</reference>
<evidence type="ECO:0000313" key="3">
    <source>
        <dbReference type="EMBL" id="KAL2815614.1"/>
    </source>
</evidence>
<name>A0ABR4HJF2_9EURO</name>
<evidence type="ECO:0000313" key="4">
    <source>
        <dbReference type="Proteomes" id="UP001610335"/>
    </source>
</evidence>
<accession>A0ABR4HJF2</accession>
<evidence type="ECO:0000256" key="2">
    <source>
        <dbReference type="SAM" id="Phobius"/>
    </source>
</evidence>
<feature type="region of interest" description="Disordered" evidence="1">
    <location>
        <begin position="239"/>
        <end position="270"/>
    </location>
</feature>
<feature type="compositionally biased region" description="Acidic residues" evidence="1">
    <location>
        <begin position="249"/>
        <end position="266"/>
    </location>
</feature>